<organism evidence="1 2">
    <name type="scientific">Capnocytophaga gingivalis</name>
    <dbReference type="NCBI Taxonomy" id="1017"/>
    <lineage>
        <taxon>Bacteria</taxon>
        <taxon>Pseudomonadati</taxon>
        <taxon>Bacteroidota</taxon>
        <taxon>Flavobacteriia</taxon>
        <taxon>Flavobacteriales</taxon>
        <taxon>Flavobacteriaceae</taxon>
        <taxon>Capnocytophaga</taxon>
    </lineage>
</organism>
<dbReference type="EMBL" id="JAYKBW010000003">
    <property type="protein sequence ID" value="MEB3074325.1"/>
    <property type="molecule type" value="Genomic_DNA"/>
</dbReference>
<proteinExistence type="predicted"/>
<gene>
    <name evidence="1" type="ORF">VJJ08_03290</name>
</gene>
<dbReference type="RefSeq" id="WP_323982744.1">
    <property type="nucleotide sequence ID" value="NZ_JAYKBW010000003.1"/>
</dbReference>
<comment type="caution">
    <text evidence="1">The sequence shown here is derived from an EMBL/GenBank/DDBJ whole genome shotgun (WGS) entry which is preliminary data.</text>
</comment>
<protein>
    <submittedName>
        <fullName evidence="1">Uncharacterized protein</fullName>
    </submittedName>
</protein>
<evidence type="ECO:0000313" key="1">
    <source>
        <dbReference type="EMBL" id="MEB3074325.1"/>
    </source>
</evidence>
<keyword evidence="2" id="KW-1185">Reference proteome</keyword>
<sequence length="178" mass="20828">MQNWILTSVNEFYKTSQKILLANKARFFIEIGSSNGKCNLIPITNKNENLIEPIVMDGMDNYSYRRFIILSNPNIEICLEKSIYDQPIKSYIIEGTGGRETEDIIECIYLRLPVITKEADKTAKILYKKLYLNLESNNYFYKGFKQTTAMHKKALYDIRVIHKIKRYELNNPLSILDI</sequence>
<name>A0ABU5Z5X4_9FLAO</name>
<accession>A0ABU5Z5X4</accession>
<reference evidence="1 2" key="1">
    <citation type="submission" date="2023-12" db="EMBL/GenBank/DDBJ databases">
        <title>Genomic sequences of Capnocytophaga and Parvimonas strains.</title>
        <authorList>
            <person name="Watt R.M."/>
            <person name="Wang M."/>
            <person name="Yang T."/>
            <person name="Tong W.M."/>
        </authorList>
    </citation>
    <scope>NUCLEOTIDE SEQUENCE [LARGE SCALE GENOMIC DNA]</scope>
    <source>
        <strain evidence="1 2">CCUG 13096</strain>
    </source>
</reference>
<evidence type="ECO:0000313" key="2">
    <source>
        <dbReference type="Proteomes" id="UP001311730"/>
    </source>
</evidence>
<dbReference type="Proteomes" id="UP001311730">
    <property type="component" value="Unassembled WGS sequence"/>
</dbReference>